<evidence type="ECO:0008006" key="4">
    <source>
        <dbReference type="Google" id="ProtNLM"/>
    </source>
</evidence>
<dbReference type="RefSeq" id="WP_088246876.1">
    <property type="nucleotide sequence ID" value="NZ_NHMK01000006.1"/>
</dbReference>
<name>A0A246BSG7_9DEIO</name>
<feature type="compositionally biased region" description="Low complexity" evidence="1">
    <location>
        <begin position="213"/>
        <end position="224"/>
    </location>
</feature>
<dbReference type="OrthoDB" id="9945795at2"/>
<feature type="region of interest" description="Disordered" evidence="1">
    <location>
        <begin position="258"/>
        <end position="280"/>
    </location>
</feature>
<dbReference type="EMBL" id="NHMK01000006">
    <property type="protein sequence ID" value="OWL98600.1"/>
    <property type="molecule type" value="Genomic_DNA"/>
</dbReference>
<feature type="compositionally biased region" description="Pro residues" evidence="1">
    <location>
        <begin position="162"/>
        <end position="181"/>
    </location>
</feature>
<evidence type="ECO:0000313" key="3">
    <source>
        <dbReference type="Proteomes" id="UP000197208"/>
    </source>
</evidence>
<evidence type="ECO:0000313" key="2">
    <source>
        <dbReference type="EMBL" id="OWL98600.1"/>
    </source>
</evidence>
<proteinExistence type="predicted"/>
<accession>A0A246BSG7</accession>
<feature type="compositionally biased region" description="Pro residues" evidence="1">
    <location>
        <begin position="411"/>
        <end position="426"/>
    </location>
</feature>
<dbReference type="Proteomes" id="UP000197208">
    <property type="component" value="Unassembled WGS sequence"/>
</dbReference>
<feature type="region of interest" description="Disordered" evidence="1">
    <location>
        <begin position="157"/>
        <end position="240"/>
    </location>
</feature>
<feature type="compositionally biased region" description="Pro residues" evidence="1">
    <location>
        <begin position="196"/>
        <end position="212"/>
    </location>
</feature>
<dbReference type="AlphaFoldDB" id="A0A246BSG7"/>
<gene>
    <name evidence="2" type="ORF">CBQ26_01660</name>
</gene>
<feature type="compositionally biased region" description="Low complexity" evidence="1">
    <location>
        <begin position="182"/>
        <end position="195"/>
    </location>
</feature>
<comment type="caution">
    <text evidence="2">The sequence shown here is derived from an EMBL/GenBank/DDBJ whole genome shotgun (WGS) entry which is preliminary data.</text>
</comment>
<feature type="region of interest" description="Disordered" evidence="1">
    <location>
        <begin position="395"/>
        <end position="462"/>
    </location>
</feature>
<feature type="compositionally biased region" description="Low complexity" evidence="1">
    <location>
        <begin position="427"/>
        <end position="442"/>
    </location>
</feature>
<protein>
    <recommendedName>
        <fullName evidence="4">TerD domain-containing protein</fullName>
    </recommendedName>
</protein>
<organism evidence="2 3">
    <name type="scientific">Deinococcus indicus</name>
    <dbReference type="NCBI Taxonomy" id="223556"/>
    <lineage>
        <taxon>Bacteria</taxon>
        <taxon>Thermotogati</taxon>
        <taxon>Deinococcota</taxon>
        <taxon>Deinococci</taxon>
        <taxon>Deinococcales</taxon>
        <taxon>Deinococcaceae</taxon>
        <taxon>Deinococcus</taxon>
    </lineage>
</organism>
<sequence>MHELIPGERLDIRRQFGPTGLESLNVHLGRAPTGTRLWIVATGPSSALPAPADLVRTGPFTAEIRLGHAPASGVTRVTIGCSWRGRAGWTGTLTLASLNAPPAAADLTVPAASGPADRERTLLLCELYLHDRRWRMRVQGEETRGGPEGAATLLGVPAASLRPPPGPVSPPAVSPVQPRPGPAAGAVPPVSAGTSPAPPPAARPAAPPPPPTSVTLPMGAATAPGSPPPAAPSPTAEATQDSVLTRFQRAWQALLGPAEPASPTVRATPDAPVSPAQPGAVTARTLQDLRRRLDLIAQDLRPATQLDANVARLRVRHGQLLETHARILREARDLEDQRGRLRALNLLAAQEPSLRAVENEIERAVRALAGAVDALATELVTGRLEDSRARLGAEDRYLRGLRPGGDRSLTDPPPAGATPPTRPPSTPGATPLEPPAGRTAPAPDRPDPSDDGLVIPWLNRDS</sequence>
<feature type="compositionally biased region" description="Basic and acidic residues" evidence="1">
    <location>
        <begin position="395"/>
        <end position="409"/>
    </location>
</feature>
<evidence type="ECO:0000256" key="1">
    <source>
        <dbReference type="SAM" id="MobiDB-lite"/>
    </source>
</evidence>
<reference evidence="2 3" key="1">
    <citation type="submission" date="2017-05" db="EMBL/GenBank/DDBJ databases">
        <title>De novo genome assembly of Deniococcus indicus strain DR1.</title>
        <authorList>
            <person name="Chauhan D."/>
            <person name="Yennamalli R.M."/>
            <person name="Priyadarshini R."/>
        </authorList>
    </citation>
    <scope>NUCLEOTIDE SEQUENCE [LARGE SCALE GENOMIC DNA]</scope>
    <source>
        <strain evidence="2 3">DR1</strain>
    </source>
</reference>
<keyword evidence="3" id="KW-1185">Reference proteome</keyword>